<evidence type="ECO:0008006" key="3">
    <source>
        <dbReference type="Google" id="ProtNLM"/>
    </source>
</evidence>
<feature type="compositionally biased region" description="Low complexity" evidence="1">
    <location>
        <begin position="39"/>
        <end position="54"/>
    </location>
</feature>
<sequence length="283" mass="31347">MDARLAALERQAAAVRALPAFADACLVADGRPPRHGHFRAAAAAAPDGPDSGGALPTAQPGRSTLELRISGVQGPLCTVRTEARVPVDFDWLRAAVRAATGILPAGQRLFQGTSELRAGDSAIGLSFPEPVELLLVQQEPHNEWLEALRRGGVRWLSTAPEEAKASREVILAAVATSEDAFEFACPELRADVEVQLALVRPQRQHFRGLLDERSRFWCSEDWQDEIFDGDREITDEAVKTALPEQLRSDRRFFHAWFAEEGGTWVAEFATDKLRTELYRELRR</sequence>
<proteinExistence type="predicted"/>
<protein>
    <recommendedName>
        <fullName evidence="3">Ubiquitin-like domain-containing protein</fullName>
    </recommendedName>
</protein>
<dbReference type="AlphaFoldDB" id="A0A7S4VLX3"/>
<name>A0A7S4VLX3_9DINO</name>
<dbReference type="EMBL" id="HBNR01035555">
    <property type="protein sequence ID" value="CAE4591420.1"/>
    <property type="molecule type" value="Transcribed_RNA"/>
</dbReference>
<gene>
    <name evidence="2" type="ORF">AMON00008_LOCUS24416</name>
</gene>
<accession>A0A7S4VLX3</accession>
<evidence type="ECO:0000313" key="2">
    <source>
        <dbReference type="EMBL" id="CAE4591420.1"/>
    </source>
</evidence>
<evidence type="ECO:0000256" key="1">
    <source>
        <dbReference type="SAM" id="MobiDB-lite"/>
    </source>
</evidence>
<organism evidence="2">
    <name type="scientific">Alexandrium monilatum</name>
    <dbReference type="NCBI Taxonomy" id="311494"/>
    <lineage>
        <taxon>Eukaryota</taxon>
        <taxon>Sar</taxon>
        <taxon>Alveolata</taxon>
        <taxon>Dinophyceae</taxon>
        <taxon>Gonyaulacales</taxon>
        <taxon>Pyrocystaceae</taxon>
        <taxon>Alexandrium</taxon>
    </lineage>
</organism>
<feature type="region of interest" description="Disordered" evidence="1">
    <location>
        <begin position="39"/>
        <end position="60"/>
    </location>
</feature>
<reference evidence="2" key="1">
    <citation type="submission" date="2021-01" db="EMBL/GenBank/DDBJ databases">
        <authorList>
            <person name="Corre E."/>
            <person name="Pelletier E."/>
            <person name="Niang G."/>
            <person name="Scheremetjew M."/>
            <person name="Finn R."/>
            <person name="Kale V."/>
            <person name="Holt S."/>
            <person name="Cochrane G."/>
            <person name="Meng A."/>
            <person name="Brown T."/>
            <person name="Cohen L."/>
        </authorList>
    </citation>
    <scope>NUCLEOTIDE SEQUENCE</scope>
    <source>
        <strain evidence="2">CCMP3105</strain>
    </source>
</reference>